<dbReference type="CDD" id="cd17321">
    <property type="entry name" value="MFS_MMR_MDR_like"/>
    <property type="match status" value="1"/>
</dbReference>
<dbReference type="EMBL" id="LS483469">
    <property type="protein sequence ID" value="SQI30301.1"/>
    <property type="molecule type" value="Genomic_DNA"/>
</dbReference>
<dbReference type="GO" id="GO:0016020">
    <property type="term" value="C:membrane"/>
    <property type="evidence" value="ECO:0007669"/>
    <property type="project" value="UniProtKB-SubCell"/>
</dbReference>
<evidence type="ECO:0000256" key="2">
    <source>
        <dbReference type="ARBA" id="ARBA00022692"/>
    </source>
</evidence>
<dbReference type="Pfam" id="PF07690">
    <property type="entry name" value="MFS_1"/>
    <property type="match status" value="1"/>
</dbReference>
<keyword evidence="3 5" id="KW-1133">Transmembrane helix</keyword>
<evidence type="ECO:0000313" key="8">
    <source>
        <dbReference type="Proteomes" id="UP000248897"/>
    </source>
</evidence>
<proteinExistence type="predicted"/>
<feature type="transmembrane region" description="Helical" evidence="5">
    <location>
        <begin position="89"/>
        <end position="110"/>
    </location>
</feature>
<feature type="transmembrane region" description="Helical" evidence="5">
    <location>
        <begin position="56"/>
        <end position="77"/>
    </location>
</feature>
<dbReference type="InterPro" id="IPR020846">
    <property type="entry name" value="MFS_dom"/>
</dbReference>
<dbReference type="Gene3D" id="1.20.1720.10">
    <property type="entry name" value="Multidrug resistance protein D"/>
    <property type="match status" value="1"/>
</dbReference>
<accession>A0A2X4TTI1</accession>
<dbReference type="PANTHER" id="PTHR42718:SF39">
    <property type="entry name" value="ACTINORHODIN TRANSPORTER-RELATED"/>
    <property type="match status" value="1"/>
</dbReference>
<dbReference type="STRING" id="82996.ADP72_09005"/>
<organism evidence="7 8">
    <name type="scientific">Serratia plymuthica</name>
    <dbReference type="NCBI Taxonomy" id="82996"/>
    <lineage>
        <taxon>Bacteria</taxon>
        <taxon>Pseudomonadati</taxon>
        <taxon>Pseudomonadota</taxon>
        <taxon>Gammaproteobacteria</taxon>
        <taxon>Enterobacterales</taxon>
        <taxon>Yersiniaceae</taxon>
        <taxon>Serratia</taxon>
    </lineage>
</organism>
<dbReference type="PROSITE" id="PS50850">
    <property type="entry name" value="MFS"/>
    <property type="match status" value="1"/>
</dbReference>
<feature type="domain" description="Major facilitator superfamily (MFS) profile" evidence="6">
    <location>
        <begin position="1"/>
        <end position="225"/>
    </location>
</feature>
<keyword evidence="4 5" id="KW-0472">Membrane</keyword>
<protein>
    <submittedName>
        <fullName evidence="7">Methyl viologen resistance protein SmvA</fullName>
    </submittedName>
</protein>
<dbReference type="AlphaFoldDB" id="A0A2X4TTI1"/>
<dbReference type="SUPFAM" id="SSF103473">
    <property type="entry name" value="MFS general substrate transporter"/>
    <property type="match status" value="1"/>
</dbReference>
<comment type="subcellular location">
    <subcellularLocation>
        <location evidence="1">Membrane</location>
        <topology evidence="1">Multi-pass membrane protein</topology>
    </subcellularLocation>
</comment>
<evidence type="ECO:0000256" key="1">
    <source>
        <dbReference type="ARBA" id="ARBA00004141"/>
    </source>
</evidence>
<dbReference type="Proteomes" id="UP000248897">
    <property type="component" value="Chromosome 1"/>
</dbReference>
<gene>
    <name evidence="7" type="primary">smvA_1</name>
    <name evidence="7" type="ORF">NCTC12961_00510</name>
</gene>
<evidence type="ECO:0000313" key="7">
    <source>
        <dbReference type="EMBL" id="SQI30301.1"/>
    </source>
</evidence>
<reference evidence="7 8" key="1">
    <citation type="submission" date="2018-06" db="EMBL/GenBank/DDBJ databases">
        <authorList>
            <consortium name="Pathogen Informatics"/>
            <person name="Doyle S."/>
        </authorList>
    </citation>
    <scope>NUCLEOTIDE SEQUENCE [LARGE SCALE GENOMIC DNA]</scope>
    <source>
        <strain evidence="7 8">NCTC12961</strain>
    </source>
</reference>
<dbReference type="InterPro" id="IPR036259">
    <property type="entry name" value="MFS_trans_sf"/>
</dbReference>
<feature type="transmembrane region" description="Helical" evidence="5">
    <location>
        <begin position="116"/>
        <end position="138"/>
    </location>
</feature>
<dbReference type="InterPro" id="IPR011701">
    <property type="entry name" value="MFS"/>
</dbReference>
<evidence type="ECO:0000256" key="4">
    <source>
        <dbReference type="ARBA" id="ARBA00023136"/>
    </source>
</evidence>
<dbReference type="GO" id="GO:0022857">
    <property type="term" value="F:transmembrane transporter activity"/>
    <property type="evidence" value="ECO:0007669"/>
    <property type="project" value="InterPro"/>
</dbReference>
<evidence type="ECO:0000259" key="6">
    <source>
        <dbReference type="PROSITE" id="PS50850"/>
    </source>
</evidence>
<evidence type="ECO:0000256" key="5">
    <source>
        <dbReference type="SAM" id="Phobius"/>
    </source>
</evidence>
<name>A0A2X4TTI1_SERPL</name>
<keyword evidence="2 5" id="KW-0812">Transmembrane</keyword>
<sequence>MAVYGVAFAVCLAMGGRLGDNLGRRTLFLWGVRIFAVASLMCGLANSVWLLLVARVLQGVGAAFIVPQILATIHVCLRGREHTKALGMYGAIGGLAFIVGQVLGGLLITLDIAGSGWRSVFLINIPVCLLVLACAHRWVPNTRGEKRVNVDLPGTLLLGLTIACLLFRWHWGRYGTGRGLAWCCWRPASRCCGYFGRSNGDRSNGVISRCCRRRCCACRACASGW</sequence>
<feature type="transmembrane region" description="Helical" evidence="5">
    <location>
        <begin position="150"/>
        <end position="171"/>
    </location>
</feature>
<dbReference type="PANTHER" id="PTHR42718">
    <property type="entry name" value="MAJOR FACILITATOR SUPERFAMILY MULTIDRUG TRANSPORTER MFSC"/>
    <property type="match status" value="1"/>
</dbReference>
<evidence type="ECO:0000256" key="3">
    <source>
        <dbReference type="ARBA" id="ARBA00022989"/>
    </source>
</evidence>
<feature type="transmembrane region" description="Helical" evidence="5">
    <location>
        <begin position="27"/>
        <end position="50"/>
    </location>
</feature>